<feature type="signal peptide" evidence="1">
    <location>
        <begin position="1"/>
        <end position="24"/>
    </location>
</feature>
<organism evidence="3 4">
    <name type="scientific">Lucifera butyrica</name>
    <dbReference type="NCBI Taxonomy" id="1351585"/>
    <lineage>
        <taxon>Bacteria</taxon>
        <taxon>Bacillati</taxon>
        <taxon>Bacillota</taxon>
        <taxon>Negativicutes</taxon>
        <taxon>Veillonellales</taxon>
        <taxon>Veillonellaceae</taxon>
        <taxon>Lucifera</taxon>
    </lineage>
</organism>
<sequence length="443" mass="48000">MKAKLTFFLLILGSIFFCFKPGYAAADHSPLIHVGIWTHQSSVIVSADCNFTIVDTETSQIVGKFAAKQKVIVAEKPAGIVLNGVPAHARTLRVNVTDEKGITEVNRRGYRGVIEIDSQGTVQGLTVVNTLPLEEYLYGVIGREISTDWPLEAVKAQAVAARTYALYNLREHGAGGIDVYATTDNQVYGGTECETARGIQAVNATQGLVITYHAKPIAAYFHSSAGGYTENSENVWGTALPYLRGVEDFDQGTPHYKWEKQWTAADLNNVLRRAGYKIGALQAIELSPLTSPPVNAADRGVSGRIKSLQLIGSAGRVQIQGTKLRTLLGLPSTLFDIKVVVPVQKAIDLQVTDTYGDTEDKTIEINLPPAAAATGIMNNPAFRRITGSPREMIVFSGFGWGHGVGMSQWGAKVMAEKAPAGAAAYFETILKHYYHGVEIEKLY</sequence>
<dbReference type="PANTHER" id="PTHR30032:SF4">
    <property type="entry name" value="AMIDASE ENHANCER"/>
    <property type="match status" value="1"/>
</dbReference>
<dbReference type="EMBL" id="UPPP01000061">
    <property type="protein sequence ID" value="VBB06057.1"/>
    <property type="molecule type" value="Genomic_DNA"/>
</dbReference>
<evidence type="ECO:0000256" key="1">
    <source>
        <dbReference type="SAM" id="SignalP"/>
    </source>
</evidence>
<reference evidence="3 4" key="1">
    <citation type="submission" date="2018-06" db="EMBL/GenBank/DDBJ databases">
        <authorList>
            <person name="Strepis N."/>
        </authorList>
    </citation>
    <scope>NUCLEOTIDE SEQUENCE [LARGE SCALE GENOMIC DNA]</scope>
    <source>
        <strain evidence="3">LUCI</strain>
    </source>
</reference>
<name>A0A498R5F6_9FIRM</name>
<evidence type="ECO:0000313" key="4">
    <source>
        <dbReference type="Proteomes" id="UP000277811"/>
    </source>
</evidence>
<evidence type="ECO:0000313" key="3">
    <source>
        <dbReference type="EMBL" id="VBB06057.1"/>
    </source>
</evidence>
<dbReference type="GO" id="GO:0030435">
    <property type="term" value="P:sporulation resulting in formation of a cellular spore"/>
    <property type="evidence" value="ECO:0007669"/>
    <property type="project" value="InterPro"/>
</dbReference>
<dbReference type="Pfam" id="PF08486">
    <property type="entry name" value="SpoIID"/>
    <property type="match status" value="1"/>
</dbReference>
<keyword evidence="4" id="KW-1185">Reference proteome</keyword>
<accession>A0A498R5F6</accession>
<keyword evidence="1" id="KW-0732">Signal</keyword>
<dbReference type="PANTHER" id="PTHR30032">
    <property type="entry name" value="N-ACETYLMURAMOYL-L-ALANINE AMIDASE-RELATED"/>
    <property type="match status" value="1"/>
</dbReference>
<dbReference type="NCBIfam" id="TIGR02669">
    <property type="entry name" value="SpoIID_LytB"/>
    <property type="match status" value="1"/>
</dbReference>
<dbReference type="InterPro" id="IPR051922">
    <property type="entry name" value="Bact_Sporulation_Assoc"/>
</dbReference>
<feature type="domain" description="Sporulation stage II protein D amidase enhancer LytB N-terminal" evidence="2">
    <location>
        <begin position="123"/>
        <end position="212"/>
    </location>
</feature>
<dbReference type="InterPro" id="IPR013486">
    <property type="entry name" value="SpoIID/LytB"/>
</dbReference>
<protein>
    <submittedName>
        <fullName evidence="3">Stage ii sporulation protein</fullName>
    </submittedName>
</protein>
<proteinExistence type="predicted"/>
<dbReference type="GO" id="GO:0030288">
    <property type="term" value="C:outer membrane-bounded periplasmic space"/>
    <property type="evidence" value="ECO:0007669"/>
    <property type="project" value="TreeGrafter"/>
</dbReference>
<dbReference type="AlphaFoldDB" id="A0A498R5F6"/>
<gene>
    <name evidence="3" type="ORF">LUCI_1268</name>
</gene>
<feature type="chain" id="PRO_5019733291" evidence="1">
    <location>
        <begin position="25"/>
        <end position="443"/>
    </location>
</feature>
<evidence type="ECO:0000259" key="2">
    <source>
        <dbReference type="Pfam" id="PF08486"/>
    </source>
</evidence>
<dbReference type="Proteomes" id="UP000277811">
    <property type="component" value="Unassembled WGS sequence"/>
</dbReference>
<dbReference type="InterPro" id="IPR013693">
    <property type="entry name" value="SpoIID/LytB_N"/>
</dbReference>